<dbReference type="CDD" id="cd00180">
    <property type="entry name" value="PKc"/>
    <property type="match status" value="1"/>
</dbReference>
<dbReference type="OMA" id="QLVFEFM"/>
<protein>
    <submittedName>
        <fullName evidence="4">Serine/threonine protein kinase</fullName>
    </submittedName>
</protein>
<keyword evidence="2" id="KW-0812">Transmembrane</keyword>
<dbReference type="eggNOG" id="KOG1094">
    <property type="taxonomic scope" value="Eukaryota"/>
</dbReference>
<keyword evidence="2" id="KW-1133">Transmembrane helix</keyword>
<dbReference type="InterPro" id="IPR011009">
    <property type="entry name" value="Kinase-like_dom_sf"/>
</dbReference>
<dbReference type="PROSITE" id="PS00109">
    <property type="entry name" value="PROTEIN_KINASE_TYR"/>
    <property type="match status" value="1"/>
</dbReference>
<dbReference type="GO" id="GO:0005524">
    <property type="term" value="F:ATP binding"/>
    <property type="evidence" value="ECO:0007669"/>
    <property type="project" value="UniProtKB-UniRule"/>
</dbReference>
<keyword evidence="5" id="KW-1185">Reference proteome</keyword>
<dbReference type="InterPro" id="IPR017441">
    <property type="entry name" value="Protein_kinase_ATP_BS"/>
</dbReference>
<dbReference type="GeneID" id="19953198"/>
<feature type="domain" description="Protein kinase" evidence="3">
    <location>
        <begin position="72"/>
        <end position="340"/>
    </location>
</feature>
<feature type="binding site" evidence="1">
    <location>
        <position position="99"/>
    </location>
    <ligand>
        <name>ATP</name>
        <dbReference type="ChEBI" id="CHEBI:30616"/>
    </ligand>
</feature>
<dbReference type="AlphaFoldDB" id="T0Q8Y8"/>
<dbReference type="InterPro" id="IPR008266">
    <property type="entry name" value="Tyr_kinase_AS"/>
</dbReference>
<reference evidence="4 5" key="1">
    <citation type="submission" date="2012-04" db="EMBL/GenBank/DDBJ databases">
        <title>The Genome Sequence of Saprolegnia declina VS20.</title>
        <authorList>
            <consortium name="The Broad Institute Genome Sequencing Platform"/>
            <person name="Russ C."/>
            <person name="Nusbaum C."/>
            <person name="Tyler B."/>
            <person name="van West P."/>
            <person name="Dieguez-Uribeondo J."/>
            <person name="de Bruijn I."/>
            <person name="Tripathy S."/>
            <person name="Jiang R."/>
            <person name="Young S.K."/>
            <person name="Zeng Q."/>
            <person name="Gargeya S."/>
            <person name="Fitzgerald M."/>
            <person name="Haas B."/>
            <person name="Abouelleil A."/>
            <person name="Alvarado L."/>
            <person name="Arachchi H.M."/>
            <person name="Berlin A."/>
            <person name="Chapman S.B."/>
            <person name="Goldberg J."/>
            <person name="Griggs A."/>
            <person name="Gujja S."/>
            <person name="Hansen M."/>
            <person name="Howarth C."/>
            <person name="Imamovic A."/>
            <person name="Larimer J."/>
            <person name="McCowen C."/>
            <person name="Montmayeur A."/>
            <person name="Murphy C."/>
            <person name="Neiman D."/>
            <person name="Pearson M."/>
            <person name="Priest M."/>
            <person name="Roberts A."/>
            <person name="Saif S."/>
            <person name="Shea T."/>
            <person name="Sisk P."/>
            <person name="Sykes S."/>
            <person name="Wortman J."/>
            <person name="Nusbaum C."/>
            <person name="Birren B."/>
        </authorList>
    </citation>
    <scope>NUCLEOTIDE SEQUENCE [LARGE SCALE GENOMIC DNA]</scope>
    <source>
        <strain evidence="4 5">VS20</strain>
    </source>
</reference>
<evidence type="ECO:0000259" key="3">
    <source>
        <dbReference type="PROSITE" id="PS50011"/>
    </source>
</evidence>
<dbReference type="InterPro" id="IPR020635">
    <property type="entry name" value="Tyr_kinase_cat_dom"/>
</dbReference>
<dbReference type="Gene3D" id="1.10.510.10">
    <property type="entry name" value="Transferase(Phosphotransferase) domain 1"/>
    <property type="match status" value="1"/>
</dbReference>
<evidence type="ECO:0000256" key="2">
    <source>
        <dbReference type="SAM" id="Phobius"/>
    </source>
</evidence>
<dbReference type="PANTHER" id="PTHR44329:SF214">
    <property type="entry name" value="PROTEIN KINASE DOMAIN-CONTAINING PROTEIN"/>
    <property type="match status" value="1"/>
</dbReference>
<feature type="transmembrane region" description="Helical" evidence="2">
    <location>
        <begin position="6"/>
        <end position="26"/>
    </location>
</feature>
<dbReference type="GO" id="GO:0004674">
    <property type="term" value="F:protein serine/threonine kinase activity"/>
    <property type="evidence" value="ECO:0007669"/>
    <property type="project" value="UniProtKB-KW"/>
</dbReference>
<evidence type="ECO:0000256" key="1">
    <source>
        <dbReference type="PROSITE-ProRule" id="PRU10141"/>
    </source>
</evidence>
<dbReference type="VEuPathDB" id="FungiDB:SDRG_12471"/>
<dbReference type="GO" id="GO:0004713">
    <property type="term" value="F:protein tyrosine kinase activity"/>
    <property type="evidence" value="ECO:0007669"/>
    <property type="project" value="InterPro"/>
</dbReference>
<dbReference type="InterPro" id="IPR051681">
    <property type="entry name" value="Ser/Thr_Kinases-Pseudokinases"/>
</dbReference>
<dbReference type="PANTHER" id="PTHR44329">
    <property type="entry name" value="SERINE/THREONINE-PROTEIN KINASE TNNI3K-RELATED"/>
    <property type="match status" value="1"/>
</dbReference>
<keyword evidence="4" id="KW-0808">Transferase</keyword>
<accession>T0Q8Y8</accession>
<name>T0Q8Y8_SAPDV</name>
<gene>
    <name evidence="4" type="ORF">SDRG_12471</name>
</gene>
<dbReference type="PROSITE" id="PS50011">
    <property type="entry name" value="PROTEIN_KINASE_DOM"/>
    <property type="match status" value="1"/>
</dbReference>
<dbReference type="RefSeq" id="XP_008616764.1">
    <property type="nucleotide sequence ID" value="XM_008618542.1"/>
</dbReference>
<evidence type="ECO:0000313" key="4">
    <source>
        <dbReference type="EMBL" id="EQC29925.1"/>
    </source>
</evidence>
<dbReference type="Proteomes" id="UP000030762">
    <property type="component" value="Unassembled WGS sequence"/>
</dbReference>
<keyword evidence="1" id="KW-0067">ATP-binding</keyword>
<dbReference type="PROSITE" id="PS00107">
    <property type="entry name" value="PROTEIN_KINASE_ATP"/>
    <property type="match status" value="1"/>
</dbReference>
<dbReference type="SUPFAM" id="SSF56112">
    <property type="entry name" value="Protein kinase-like (PK-like)"/>
    <property type="match status" value="1"/>
</dbReference>
<dbReference type="OrthoDB" id="76576at2759"/>
<keyword evidence="2" id="KW-0472">Membrane</keyword>
<evidence type="ECO:0000313" key="5">
    <source>
        <dbReference type="Proteomes" id="UP000030762"/>
    </source>
</evidence>
<dbReference type="InParanoid" id="T0Q8Y8"/>
<organism evidence="4 5">
    <name type="scientific">Saprolegnia diclina (strain VS20)</name>
    <dbReference type="NCBI Taxonomy" id="1156394"/>
    <lineage>
        <taxon>Eukaryota</taxon>
        <taxon>Sar</taxon>
        <taxon>Stramenopiles</taxon>
        <taxon>Oomycota</taxon>
        <taxon>Saprolegniomycetes</taxon>
        <taxon>Saprolegniales</taxon>
        <taxon>Saprolegniaceae</taxon>
        <taxon>Saprolegnia</taxon>
    </lineage>
</organism>
<dbReference type="InterPro" id="IPR001245">
    <property type="entry name" value="Ser-Thr/Tyr_kinase_cat_dom"/>
</dbReference>
<dbReference type="SMART" id="SM00219">
    <property type="entry name" value="TyrKc"/>
    <property type="match status" value="1"/>
</dbReference>
<keyword evidence="1" id="KW-0547">Nucleotide-binding</keyword>
<keyword evidence="4" id="KW-0418">Kinase</keyword>
<proteinExistence type="predicted"/>
<dbReference type="InterPro" id="IPR000719">
    <property type="entry name" value="Prot_kinase_dom"/>
</dbReference>
<dbReference type="STRING" id="1156394.T0Q8Y8"/>
<sequence>MALPAYAWALWALLAVVTLLVLGYIVRRKVRGASRARQLRAGVQGAIEKTLYTTVASPRQPSQVPLISSNELEVVGTLGGGMYSVVAKAVYQGRDVALKTFNYISQLDDFGRQAQTLYQLRSPYLVSLVAVADVASATPQLVFEFMDGGNLDRYIYRVRRPHSPEAIALAVARGLQGLHHYDVVHRDVRLRNILVATDGRIKLADFGFARENAPLKELPKRQEMRASMPLAYGPCALTRPPRNYWVAPEALTSGDAGTPTDIYQLGTVMIELMWQDKHGSMDEFAVSIMNVQAGTATADLFGEADWYHELALRCVAHTPSMRPTAAEIVYTIEQHLHDIV</sequence>
<keyword evidence="4" id="KW-0723">Serine/threonine-protein kinase</keyword>
<dbReference type="EMBL" id="JH767180">
    <property type="protein sequence ID" value="EQC29925.1"/>
    <property type="molecule type" value="Genomic_DNA"/>
</dbReference>
<dbReference type="Pfam" id="PF07714">
    <property type="entry name" value="PK_Tyr_Ser-Thr"/>
    <property type="match status" value="1"/>
</dbReference>